<dbReference type="AlphaFoldDB" id="A0A1H8TPR1"/>
<evidence type="ECO:0000313" key="1">
    <source>
        <dbReference type="EMBL" id="SEO92523.1"/>
    </source>
</evidence>
<accession>A0A1H8TPR1</accession>
<dbReference type="Proteomes" id="UP000199657">
    <property type="component" value="Unassembled WGS sequence"/>
</dbReference>
<dbReference type="STRING" id="406100.SAMN04488052_104344"/>
<dbReference type="EMBL" id="FOEG01000004">
    <property type="protein sequence ID" value="SEO92523.1"/>
    <property type="molecule type" value="Genomic_DNA"/>
</dbReference>
<keyword evidence="2" id="KW-1185">Reference proteome</keyword>
<protein>
    <submittedName>
        <fullName evidence="1">Uncharacterized protein</fullName>
    </submittedName>
</protein>
<organism evidence="1 2">
    <name type="scientific">Aquisalimonas asiatica</name>
    <dbReference type="NCBI Taxonomy" id="406100"/>
    <lineage>
        <taxon>Bacteria</taxon>
        <taxon>Pseudomonadati</taxon>
        <taxon>Pseudomonadota</taxon>
        <taxon>Gammaproteobacteria</taxon>
        <taxon>Chromatiales</taxon>
        <taxon>Ectothiorhodospiraceae</taxon>
        <taxon>Aquisalimonas</taxon>
    </lineage>
</organism>
<proteinExistence type="predicted"/>
<dbReference type="RefSeq" id="WP_171909911.1">
    <property type="nucleotide sequence ID" value="NZ_FOEG01000004.1"/>
</dbReference>
<name>A0A1H8TPR1_9GAMM</name>
<gene>
    <name evidence="1" type="ORF">SAMN04488052_104344</name>
</gene>
<sequence>MDARPFNASEWVTISAVPRLYGLPLDVIQPAILAGRLTVRSVAGETLLRTAELRAMRLQLMGGCRECDQ</sequence>
<evidence type="ECO:0000313" key="2">
    <source>
        <dbReference type="Proteomes" id="UP000199657"/>
    </source>
</evidence>
<reference evidence="1 2" key="1">
    <citation type="submission" date="2016-10" db="EMBL/GenBank/DDBJ databases">
        <authorList>
            <person name="de Groot N.N."/>
        </authorList>
    </citation>
    <scope>NUCLEOTIDE SEQUENCE [LARGE SCALE GENOMIC DNA]</scope>
    <source>
        <strain evidence="1 2">CGMCC 1.6291</strain>
    </source>
</reference>